<evidence type="ECO:0000256" key="1">
    <source>
        <dbReference type="ARBA" id="ARBA00004418"/>
    </source>
</evidence>
<gene>
    <name evidence="5" type="ORF">Pflav_021170</name>
</gene>
<dbReference type="KEGG" id="pfla:Pflav_021170"/>
<evidence type="ECO:0000256" key="2">
    <source>
        <dbReference type="ARBA" id="ARBA00022448"/>
    </source>
</evidence>
<reference evidence="5 6" key="1">
    <citation type="submission" date="2020-03" db="EMBL/GenBank/DDBJ databases">
        <title>Whole genome shotgun sequence of Phytohabitans flavus NBRC 107702.</title>
        <authorList>
            <person name="Komaki H."/>
            <person name="Tamura T."/>
        </authorList>
    </citation>
    <scope>NUCLEOTIDE SEQUENCE [LARGE SCALE GENOMIC DNA]</scope>
    <source>
        <strain evidence="5 6">NBRC 107702</strain>
    </source>
</reference>
<dbReference type="AlphaFoldDB" id="A0A6F8XPI1"/>
<evidence type="ECO:0000256" key="3">
    <source>
        <dbReference type="ARBA" id="ARBA00022729"/>
    </source>
</evidence>
<comment type="subcellular location">
    <subcellularLocation>
        <location evidence="1">Periplasm</location>
    </subcellularLocation>
</comment>
<sequence length="324" mass="35642">MPSDKITITWQSTGGEAQKQEAEALQGPFTAKTGVKFNNVTSLSYISQVQTMVKSGKTVWDVVHTGSYLAKAYCGTLFEKIDMSRMPATQVPEGTTTECSVPGTKFATEFAYNTTAYKGNVPTKINDFFDTKTFPGKRVFYNNPKGILEAALVADGVAPEQLYPLDVDRALKKLGTIKSDIIFAPSYTAFQQNLVDKQATMALGLNGRLHITNESGGTMAPVWDFTSWDYTAWLIPKGAPNAKAAEEAVAFALEPEQLIKFCAMNGLTPVRTDIDLNKIPFTETAKVFNPFLGSDRGRQARQDNTFWAENIAEVTKKWTAWQVG</sequence>
<reference evidence="5 6" key="2">
    <citation type="submission" date="2020-03" db="EMBL/GenBank/DDBJ databases">
        <authorList>
            <person name="Ichikawa N."/>
            <person name="Kimura A."/>
            <person name="Kitahashi Y."/>
            <person name="Uohara A."/>
        </authorList>
    </citation>
    <scope>NUCLEOTIDE SEQUENCE [LARGE SCALE GENOMIC DNA]</scope>
    <source>
        <strain evidence="5 6">NBRC 107702</strain>
    </source>
</reference>
<keyword evidence="4" id="KW-0574">Periplasm</keyword>
<dbReference type="GO" id="GO:0030975">
    <property type="term" value="F:thiamine binding"/>
    <property type="evidence" value="ECO:0007669"/>
    <property type="project" value="TreeGrafter"/>
</dbReference>
<dbReference type="GO" id="GO:0015888">
    <property type="term" value="P:thiamine transport"/>
    <property type="evidence" value="ECO:0007669"/>
    <property type="project" value="TreeGrafter"/>
</dbReference>
<dbReference type="GO" id="GO:0030288">
    <property type="term" value="C:outer membrane-bounded periplasmic space"/>
    <property type="evidence" value="ECO:0007669"/>
    <property type="project" value="TreeGrafter"/>
</dbReference>
<dbReference type="PANTHER" id="PTHR30006:SF3">
    <property type="entry name" value="THIAMINE-BINDING PERIPLASMIC PROTEIN"/>
    <property type="match status" value="1"/>
</dbReference>
<dbReference type="Pfam" id="PF13416">
    <property type="entry name" value="SBP_bac_8"/>
    <property type="match status" value="1"/>
</dbReference>
<protein>
    <submittedName>
        <fullName evidence="5">ABC transporter substrate-binding protein</fullName>
    </submittedName>
</protein>
<name>A0A6F8XPI1_9ACTN</name>
<dbReference type="SUPFAM" id="SSF53850">
    <property type="entry name" value="Periplasmic binding protein-like II"/>
    <property type="match status" value="1"/>
</dbReference>
<dbReference type="PANTHER" id="PTHR30006">
    <property type="entry name" value="THIAMINE-BINDING PERIPLASMIC PROTEIN-RELATED"/>
    <property type="match status" value="1"/>
</dbReference>
<proteinExistence type="predicted"/>
<evidence type="ECO:0000256" key="4">
    <source>
        <dbReference type="ARBA" id="ARBA00022764"/>
    </source>
</evidence>
<keyword evidence="2" id="KW-0813">Transport</keyword>
<evidence type="ECO:0000313" key="6">
    <source>
        <dbReference type="Proteomes" id="UP000502508"/>
    </source>
</evidence>
<dbReference type="Proteomes" id="UP000502508">
    <property type="component" value="Chromosome"/>
</dbReference>
<keyword evidence="6" id="KW-1185">Reference proteome</keyword>
<dbReference type="InterPro" id="IPR006059">
    <property type="entry name" value="SBP"/>
</dbReference>
<dbReference type="Gene3D" id="3.40.190.10">
    <property type="entry name" value="Periplasmic binding protein-like II"/>
    <property type="match status" value="2"/>
</dbReference>
<evidence type="ECO:0000313" key="5">
    <source>
        <dbReference type="EMBL" id="BCB75707.1"/>
    </source>
</evidence>
<dbReference type="EMBL" id="AP022870">
    <property type="protein sequence ID" value="BCB75707.1"/>
    <property type="molecule type" value="Genomic_DNA"/>
</dbReference>
<dbReference type="GO" id="GO:0030976">
    <property type="term" value="F:thiamine pyrophosphate binding"/>
    <property type="evidence" value="ECO:0007669"/>
    <property type="project" value="TreeGrafter"/>
</dbReference>
<accession>A0A6F8XPI1</accession>
<organism evidence="5 6">
    <name type="scientific">Phytohabitans flavus</name>
    <dbReference type="NCBI Taxonomy" id="1076124"/>
    <lineage>
        <taxon>Bacteria</taxon>
        <taxon>Bacillati</taxon>
        <taxon>Actinomycetota</taxon>
        <taxon>Actinomycetes</taxon>
        <taxon>Micromonosporales</taxon>
        <taxon>Micromonosporaceae</taxon>
    </lineage>
</organism>
<keyword evidence="3" id="KW-0732">Signal</keyword>